<dbReference type="InterPro" id="IPR001647">
    <property type="entry name" value="HTH_TetR"/>
</dbReference>
<keyword evidence="1" id="KW-0805">Transcription regulation</keyword>
<reference evidence="6 7" key="1">
    <citation type="submission" date="2020-09" db="EMBL/GenBank/DDBJ databases">
        <title>Novel species in genus Gordonia.</title>
        <authorList>
            <person name="Zhang G."/>
        </authorList>
    </citation>
    <scope>NUCLEOTIDE SEQUENCE [LARGE SCALE GENOMIC DNA]</scope>
    <source>
        <strain evidence="6 7">ON-33</strain>
    </source>
</reference>
<sequence>MGRWPTGSRERLQQAALALFVEKGFDQTSVSDIASRAGVTERTFYRQFGEKREVLFDGGESLQLAITEHLSTSPPDERPLEAAERALMHAATEFFSDRLPFARKRQSVIDANPELQERELLKMASLVDAIRDSLASRDVPETASRLAAEMGVAAFKVAFGRWIDPANGRSLADLIRDCLDEMRDVAAR</sequence>
<protein>
    <submittedName>
        <fullName evidence="6">TetR family transcriptional regulator</fullName>
    </submittedName>
</protein>
<dbReference type="PANTHER" id="PTHR30055">
    <property type="entry name" value="HTH-TYPE TRANSCRIPTIONAL REGULATOR RUTR"/>
    <property type="match status" value="1"/>
</dbReference>
<keyword evidence="3" id="KW-0804">Transcription</keyword>
<evidence type="ECO:0000256" key="3">
    <source>
        <dbReference type="ARBA" id="ARBA00023163"/>
    </source>
</evidence>
<dbReference type="Gene3D" id="1.10.357.10">
    <property type="entry name" value="Tetracycline Repressor, domain 2"/>
    <property type="match status" value="1"/>
</dbReference>
<dbReference type="InterPro" id="IPR041347">
    <property type="entry name" value="MftR_C"/>
</dbReference>
<accession>A0ABR7WA89</accession>
<comment type="caution">
    <text evidence="6">The sequence shown here is derived from an EMBL/GenBank/DDBJ whole genome shotgun (WGS) entry which is preliminary data.</text>
</comment>
<dbReference type="RefSeq" id="WP_190266584.1">
    <property type="nucleotide sequence ID" value="NZ_BAABAD010000005.1"/>
</dbReference>
<gene>
    <name evidence="6" type="ORF">IDF66_08950</name>
</gene>
<evidence type="ECO:0000259" key="5">
    <source>
        <dbReference type="PROSITE" id="PS50977"/>
    </source>
</evidence>
<keyword evidence="7" id="KW-1185">Reference proteome</keyword>
<evidence type="ECO:0000256" key="1">
    <source>
        <dbReference type="ARBA" id="ARBA00023015"/>
    </source>
</evidence>
<dbReference type="Proteomes" id="UP000602395">
    <property type="component" value="Unassembled WGS sequence"/>
</dbReference>
<evidence type="ECO:0000313" key="6">
    <source>
        <dbReference type="EMBL" id="MBD1319717.1"/>
    </source>
</evidence>
<dbReference type="Pfam" id="PF17754">
    <property type="entry name" value="TetR_C_14"/>
    <property type="match status" value="1"/>
</dbReference>
<keyword evidence="2 4" id="KW-0238">DNA-binding</keyword>
<feature type="DNA-binding region" description="H-T-H motif" evidence="4">
    <location>
        <begin position="29"/>
        <end position="48"/>
    </location>
</feature>
<feature type="domain" description="HTH tetR-type" evidence="5">
    <location>
        <begin position="6"/>
        <end position="66"/>
    </location>
</feature>
<dbReference type="SUPFAM" id="SSF46689">
    <property type="entry name" value="Homeodomain-like"/>
    <property type="match status" value="1"/>
</dbReference>
<evidence type="ECO:0000256" key="2">
    <source>
        <dbReference type="ARBA" id="ARBA00023125"/>
    </source>
</evidence>
<evidence type="ECO:0000256" key="4">
    <source>
        <dbReference type="PROSITE-ProRule" id="PRU00335"/>
    </source>
</evidence>
<dbReference type="Pfam" id="PF00440">
    <property type="entry name" value="TetR_N"/>
    <property type="match status" value="1"/>
</dbReference>
<dbReference type="PRINTS" id="PR00455">
    <property type="entry name" value="HTHTETR"/>
</dbReference>
<dbReference type="PROSITE" id="PS50977">
    <property type="entry name" value="HTH_TETR_2"/>
    <property type="match status" value="1"/>
</dbReference>
<evidence type="ECO:0000313" key="7">
    <source>
        <dbReference type="Proteomes" id="UP000602395"/>
    </source>
</evidence>
<dbReference type="InterPro" id="IPR009057">
    <property type="entry name" value="Homeodomain-like_sf"/>
</dbReference>
<name>A0ABR7WA89_9ACTN</name>
<proteinExistence type="predicted"/>
<dbReference type="PANTHER" id="PTHR30055:SF238">
    <property type="entry name" value="MYCOFACTOCIN BIOSYNTHESIS TRANSCRIPTIONAL REGULATOR MFTR-RELATED"/>
    <property type="match status" value="1"/>
</dbReference>
<organism evidence="6 7">
    <name type="scientific">Gordonia hankookensis</name>
    <dbReference type="NCBI Taxonomy" id="589403"/>
    <lineage>
        <taxon>Bacteria</taxon>
        <taxon>Bacillati</taxon>
        <taxon>Actinomycetota</taxon>
        <taxon>Actinomycetes</taxon>
        <taxon>Mycobacteriales</taxon>
        <taxon>Gordoniaceae</taxon>
        <taxon>Gordonia</taxon>
    </lineage>
</organism>
<dbReference type="InterPro" id="IPR050109">
    <property type="entry name" value="HTH-type_TetR-like_transc_reg"/>
</dbReference>
<dbReference type="EMBL" id="JACWMS010000002">
    <property type="protein sequence ID" value="MBD1319717.1"/>
    <property type="molecule type" value="Genomic_DNA"/>
</dbReference>